<proteinExistence type="predicted"/>
<evidence type="ECO:0000313" key="8">
    <source>
        <dbReference type="RefSeq" id="XP_022097549.1"/>
    </source>
</evidence>
<gene>
    <name evidence="8" type="primary">LOC110983009</name>
</gene>
<dbReference type="InterPro" id="IPR051852">
    <property type="entry name" value="Alpha-type_PK"/>
</dbReference>
<dbReference type="GO" id="GO:0004674">
    <property type="term" value="F:protein serine/threonine kinase activity"/>
    <property type="evidence" value="ECO:0007669"/>
    <property type="project" value="UniProtKB-KW"/>
</dbReference>
<dbReference type="InterPro" id="IPR011009">
    <property type="entry name" value="Kinase-like_dom_sf"/>
</dbReference>
<evidence type="ECO:0000256" key="5">
    <source>
        <dbReference type="ARBA" id="ARBA00022840"/>
    </source>
</evidence>
<organism evidence="7 8">
    <name type="scientific">Acanthaster planci</name>
    <name type="common">Crown-of-thorns starfish</name>
    <dbReference type="NCBI Taxonomy" id="133434"/>
    <lineage>
        <taxon>Eukaryota</taxon>
        <taxon>Metazoa</taxon>
        <taxon>Echinodermata</taxon>
        <taxon>Eleutherozoa</taxon>
        <taxon>Asterozoa</taxon>
        <taxon>Asteroidea</taxon>
        <taxon>Valvatacea</taxon>
        <taxon>Valvatida</taxon>
        <taxon>Acanthasteridae</taxon>
        <taxon>Acanthaster</taxon>
    </lineage>
</organism>
<dbReference type="PANTHER" id="PTHR45992:SF11">
    <property type="entry name" value="ALPHA-TYPE PROTEIN KINASE DOMAIN-CONTAINING PROTEIN"/>
    <property type="match status" value="1"/>
</dbReference>
<evidence type="ECO:0000256" key="3">
    <source>
        <dbReference type="ARBA" id="ARBA00022741"/>
    </source>
</evidence>
<protein>
    <submittedName>
        <fullName evidence="8">Alpha-protein kinase vwkA-like</fullName>
    </submittedName>
</protein>
<name>A0A8B7YW59_ACAPL</name>
<keyword evidence="5" id="KW-0067">ATP-binding</keyword>
<keyword evidence="1" id="KW-0723">Serine/threonine-protein kinase</keyword>
<dbReference type="GO" id="GO:0005524">
    <property type="term" value="F:ATP binding"/>
    <property type="evidence" value="ECO:0007669"/>
    <property type="project" value="UniProtKB-KW"/>
</dbReference>
<feature type="domain" description="Alpha-type protein kinase" evidence="6">
    <location>
        <begin position="52"/>
        <end position="280"/>
    </location>
</feature>
<dbReference type="Gene3D" id="3.20.200.10">
    <property type="entry name" value="MHCK/EF2 kinase"/>
    <property type="match status" value="1"/>
</dbReference>
<dbReference type="CDD" id="cd04515">
    <property type="entry name" value="Alpha_kinase"/>
    <property type="match status" value="1"/>
</dbReference>
<dbReference type="SMART" id="SM00811">
    <property type="entry name" value="Alpha_kinase"/>
    <property type="match status" value="1"/>
</dbReference>
<dbReference type="PANTHER" id="PTHR45992">
    <property type="entry name" value="EUKARYOTIC ELONGATION FACTOR 2 KINASE-RELATED"/>
    <property type="match status" value="1"/>
</dbReference>
<evidence type="ECO:0000256" key="2">
    <source>
        <dbReference type="ARBA" id="ARBA00022679"/>
    </source>
</evidence>
<keyword evidence="7" id="KW-1185">Reference proteome</keyword>
<evidence type="ECO:0000313" key="7">
    <source>
        <dbReference type="Proteomes" id="UP000694845"/>
    </source>
</evidence>
<keyword evidence="2" id="KW-0808">Transferase</keyword>
<dbReference type="PROSITE" id="PS51158">
    <property type="entry name" value="ALPHA_KINASE"/>
    <property type="match status" value="1"/>
</dbReference>
<dbReference type="OMA" id="HEAHRIC"/>
<keyword evidence="4" id="KW-0418">Kinase</keyword>
<keyword evidence="3" id="KW-0547">Nucleotide-binding</keyword>
<dbReference type="Pfam" id="PF02816">
    <property type="entry name" value="Alpha_kinase"/>
    <property type="match status" value="1"/>
</dbReference>
<reference evidence="8" key="1">
    <citation type="submission" date="2025-08" db="UniProtKB">
        <authorList>
            <consortium name="RefSeq"/>
        </authorList>
    </citation>
    <scope>IDENTIFICATION</scope>
</reference>
<dbReference type="InterPro" id="IPR004166">
    <property type="entry name" value="a-kinase_dom"/>
</dbReference>
<dbReference type="RefSeq" id="XP_022097549.1">
    <property type="nucleotide sequence ID" value="XM_022241857.1"/>
</dbReference>
<dbReference type="Proteomes" id="UP000694845">
    <property type="component" value="Unplaced"/>
</dbReference>
<sequence>MCLFYDYHKLNIIIIIFKCYRNRFCHPQRVHAKHKDCKHLKNQRVRSKMGAEESFLIPQGSVDDYPLATITFKTKPFAEGNSRRAYMGTYDGDDRLKGKQCVVKVYKDHYNEELKQHAWKADDRAYTKATEMAELFNARHQTNRPIVFCKPEFARVKANDATIKSILKMPPSAKVAIERYLEGKFEKFNSNRGFVHAKQMASPGAFSHFSYIESNKEFLICDLQGVRTNSAYMLTDPAVCSCVQPFGAYGPTDLGIFGVQKFFKKHVCNDLCSGLDKPKFEKLTPDVQKTIDDVNAVMQSDNAETDNTYRLSSEARIPIEVMEKAHNEAIQIVI</sequence>
<evidence type="ECO:0000256" key="4">
    <source>
        <dbReference type="ARBA" id="ARBA00022777"/>
    </source>
</evidence>
<evidence type="ECO:0000259" key="6">
    <source>
        <dbReference type="PROSITE" id="PS51158"/>
    </source>
</evidence>
<dbReference type="AlphaFoldDB" id="A0A8B7YW59"/>
<dbReference type="GeneID" id="110983009"/>
<dbReference type="KEGG" id="aplc:110983009"/>
<evidence type="ECO:0000256" key="1">
    <source>
        <dbReference type="ARBA" id="ARBA00022527"/>
    </source>
</evidence>
<accession>A0A8B7YW59</accession>
<dbReference type="Gene3D" id="3.30.200.20">
    <property type="entry name" value="Phosphorylase Kinase, domain 1"/>
    <property type="match status" value="1"/>
</dbReference>
<dbReference type="SUPFAM" id="SSF56112">
    <property type="entry name" value="Protein kinase-like (PK-like)"/>
    <property type="match status" value="1"/>
</dbReference>
<dbReference type="OrthoDB" id="301415at2759"/>